<sequence length="102" mass="11167">MARGSAGLSDGVRGSTGVCGGGGRRWWRPRTRGAGAGELGSDLRFEGADRSQIRWLARRRGRRWCPAIAVGVCFGLRKMDSGDDLGSLFFCSLMTKMMKRVR</sequence>
<dbReference type="Proteomes" id="UP001359559">
    <property type="component" value="Unassembled WGS sequence"/>
</dbReference>
<comment type="caution">
    <text evidence="2">The sequence shown here is derived from an EMBL/GenBank/DDBJ whole genome shotgun (WGS) entry which is preliminary data.</text>
</comment>
<feature type="region of interest" description="Disordered" evidence="1">
    <location>
        <begin position="1"/>
        <end position="36"/>
    </location>
</feature>
<evidence type="ECO:0000256" key="1">
    <source>
        <dbReference type="SAM" id="MobiDB-lite"/>
    </source>
</evidence>
<evidence type="ECO:0000313" key="3">
    <source>
        <dbReference type="Proteomes" id="UP001359559"/>
    </source>
</evidence>
<keyword evidence="3" id="KW-1185">Reference proteome</keyword>
<gene>
    <name evidence="2" type="ORF">RJT34_12063</name>
</gene>
<proteinExistence type="predicted"/>
<evidence type="ECO:0000313" key="2">
    <source>
        <dbReference type="EMBL" id="KAK7301202.1"/>
    </source>
</evidence>
<accession>A0AAN9PL14</accession>
<name>A0AAN9PL14_CLITE</name>
<reference evidence="2 3" key="1">
    <citation type="submission" date="2024-01" db="EMBL/GenBank/DDBJ databases">
        <title>The genomes of 5 underutilized Papilionoideae crops provide insights into root nodulation and disease resistance.</title>
        <authorList>
            <person name="Yuan L."/>
        </authorList>
    </citation>
    <scope>NUCLEOTIDE SEQUENCE [LARGE SCALE GENOMIC DNA]</scope>
    <source>
        <strain evidence="2">LY-2023</strain>
        <tissue evidence="2">Leaf</tissue>
    </source>
</reference>
<dbReference type="EMBL" id="JAYKXN010000003">
    <property type="protein sequence ID" value="KAK7301202.1"/>
    <property type="molecule type" value="Genomic_DNA"/>
</dbReference>
<dbReference type="AlphaFoldDB" id="A0AAN9PL14"/>
<organism evidence="2 3">
    <name type="scientific">Clitoria ternatea</name>
    <name type="common">Butterfly pea</name>
    <dbReference type="NCBI Taxonomy" id="43366"/>
    <lineage>
        <taxon>Eukaryota</taxon>
        <taxon>Viridiplantae</taxon>
        <taxon>Streptophyta</taxon>
        <taxon>Embryophyta</taxon>
        <taxon>Tracheophyta</taxon>
        <taxon>Spermatophyta</taxon>
        <taxon>Magnoliopsida</taxon>
        <taxon>eudicotyledons</taxon>
        <taxon>Gunneridae</taxon>
        <taxon>Pentapetalae</taxon>
        <taxon>rosids</taxon>
        <taxon>fabids</taxon>
        <taxon>Fabales</taxon>
        <taxon>Fabaceae</taxon>
        <taxon>Papilionoideae</taxon>
        <taxon>50 kb inversion clade</taxon>
        <taxon>NPAAA clade</taxon>
        <taxon>indigoferoid/millettioid clade</taxon>
        <taxon>Phaseoleae</taxon>
        <taxon>Clitoria</taxon>
    </lineage>
</organism>
<protein>
    <submittedName>
        <fullName evidence="2">Uncharacterized protein</fullName>
    </submittedName>
</protein>